<keyword evidence="2" id="KW-0732">Signal</keyword>
<proteinExistence type="predicted"/>
<dbReference type="InterPro" id="IPR018247">
    <property type="entry name" value="EF_Hand_1_Ca_BS"/>
</dbReference>
<evidence type="ECO:0000313" key="4">
    <source>
        <dbReference type="EMBL" id="UXX78370.1"/>
    </source>
</evidence>
<dbReference type="Gene3D" id="1.10.238.10">
    <property type="entry name" value="EF-hand"/>
    <property type="match status" value="2"/>
</dbReference>
<feature type="region of interest" description="Disordered" evidence="1">
    <location>
        <begin position="95"/>
        <end position="133"/>
    </location>
</feature>
<evidence type="ECO:0000256" key="1">
    <source>
        <dbReference type="SAM" id="MobiDB-lite"/>
    </source>
</evidence>
<name>A0ABY6CWT1_9BACT</name>
<organism evidence="4 5">
    <name type="scientific">Reichenbachiella carrageenanivorans</name>
    <dbReference type="NCBI Taxonomy" id="2979869"/>
    <lineage>
        <taxon>Bacteria</taxon>
        <taxon>Pseudomonadati</taxon>
        <taxon>Bacteroidota</taxon>
        <taxon>Cytophagia</taxon>
        <taxon>Cytophagales</taxon>
        <taxon>Reichenbachiellaceae</taxon>
        <taxon>Reichenbachiella</taxon>
    </lineage>
</organism>
<dbReference type="SMART" id="SM00054">
    <property type="entry name" value="EFh"/>
    <property type="match status" value="3"/>
</dbReference>
<dbReference type="PROSITE" id="PS00018">
    <property type="entry name" value="EF_HAND_1"/>
    <property type="match status" value="3"/>
</dbReference>
<keyword evidence="5" id="KW-1185">Reference proteome</keyword>
<dbReference type="InterPro" id="IPR002048">
    <property type="entry name" value="EF_hand_dom"/>
</dbReference>
<gene>
    <name evidence="4" type="ORF">N7E81_13495</name>
</gene>
<feature type="compositionally biased region" description="Basic and acidic residues" evidence="1">
    <location>
        <begin position="114"/>
        <end position="125"/>
    </location>
</feature>
<dbReference type="PANTHER" id="PTHR10827:SF85">
    <property type="entry name" value="CALCIUM-BINDING PROTEIN"/>
    <property type="match status" value="1"/>
</dbReference>
<dbReference type="Proteomes" id="UP001062165">
    <property type="component" value="Chromosome"/>
</dbReference>
<feature type="domain" description="EF-hand" evidence="3">
    <location>
        <begin position="62"/>
        <end position="97"/>
    </location>
</feature>
<dbReference type="Pfam" id="PF13499">
    <property type="entry name" value="EF-hand_7"/>
    <property type="match status" value="1"/>
</dbReference>
<dbReference type="PROSITE" id="PS50222">
    <property type="entry name" value="EF_HAND_2"/>
    <property type="match status" value="3"/>
</dbReference>
<evidence type="ECO:0000313" key="5">
    <source>
        <dbReference type="Proteomes" id="UP001062165"/>
    </source>
</evidence>
<feature type="chain" id="PRO_5047233835" evidence="2">
    <location>
        <begin position="24"/>
        <end position="133"/>
    </location>
</feature>
<dbReference type="PANTHER" id="PTHR10827">
    <property type="entry name" value="RETICULOCALBIN"/>
    <property type="match status" value="1"/>
</dbReference>
<dbReference type="Pfam" id="PF13202">
    <property type="entry name" value="EF-hand_5"/>
    <property type="match status" value="1"/>
</dbReference>
<feature type="compositionally biased region" description="Basic and acidic residues" evidence="1">
    <location>
        <begin position="95"/>
        <end position="104"/>
    </location>
</feature>
<dbReference type="RefSeq" id="WP_263050116.1">
    <property type="nucleotide sequence ID" value="NZ_CP106735.1"/>
</dbReference>
<accession>A0ABY6CWT1</accession>
<feature type="domain" description="EF-hand" evidence="3">
    <location>
        <begin position="25"/>
        <end position="60"/>
    </location>
</feature>
<protein>
    <submittedName>
        <fullName evidence="4">EF-hand domain-containing protein</fullName>
    </submittedName>
</protein>
<evidence type="ECO:0000259" key="3">
    <source>
        <dbReference type="PROSITE" id="PS50222"/>
    </source>
</evidence>
<reference evidence="4" key="1">
    <citation type="submission" date="2022-10" db="EMBL/GenBank/DDBJ databases">
        <title>Comparative genomics and taxonomic characterization of three novel marine species of genus Reichenbachiella exhibiting antioxidant and polysaccharide degradation activities.</title>
        <authorList>
            <person name="Muhammad N."/>
            <person name="Lee Y.-J."/>
            <person name="Ko J."/>
            <person name="Kim S.-G."/>
        </authorList>
    </citation>
    <scope>NUCLEOTIDE SEQUENCE</scope>
    <source>
        <strain evidence="4">Wsw4-B4</strain>
    </source>
</reference>
<dbReference type="SUPFAM" id="SSF47473">
    <property type="entry name" value="EF-hand"/>
    <property type="match status" value="1"/>
</dbReference>
<dbReference type="EMBL" id="CP106735">
    <property type="protein sequence ID" value="UXX78370.1"/>
    <property type="molecule type" value="Genomic_DNA"/>
</dbReference>
<sequence length="133" mass="15205">MKVLILKCSALALGMFFISQVQAQPQRPNKEELFAKLDTNSDGFIDASEFKTAADQKQAKMNKKLDSKKSFDKIDENKNGTIEYGEYEKMMLARQENMKPKSPEEVFGTMDTDQDGKLNLEEFKTPKKNGKRK</sequence>
<feature type="domain" description="EF-hand" evidence="3">
    <location>
        <begin position="98"/>
        <end position="133"/>
    </location>
</feature>
<dbReference type="InterPro" id="IPR011992">
    <property type="entry name" value="EF-hand-dom_pair"/>
</dbReference>
<feature type="signal peptide" evidence="2">
    <location>
        <begin position="1"/>
        <end position="23"/>
    </location>
</feature>
<evidence type="ECO:0000256" key="2">
    <source>
        <dbReference type="SAM" id="SignalP"/>
    </source>
</evidence>